<name>A0A8X6RJY2_TRICX</name>
<evidence type="ECO:0000313" key="2">
    <source>
        <dbReference type="Proteomes" id="UP000887159"/>
    </source>
</evidence>
<dbReference type="Proteomes" id="UP000887159">
    <property type="component" value="Unassembled WGS sequence"/>
</dbReference>
<gene>
    <name evidence="1" type="ORF">TNCV_4825751</name>
</gene>
<proteinExistence type="predicted"/>
<dbReference type="AlphaFoldDB" id="A0A8X6RJY2"/>
<organism evidence="1 2">
    <name type="scientific">Trichonephila clavipes</name>
    <name type="common">Golden silk orbweaver</name>
    <name type="synonym">Nephila clavipes</name>
    <dbReference type="NCBI Taxonomy" id="2585209"/>
    <lineage>
        <taxon>Eukaryota</taxon>
        <taxon>Metazoa</taxon>
        <taxon>Ecdysozoa</taxon>
        <taxon>Arthropoda</taxon>
        <taxon>Chelicerata</taxon>
        <taxon>Arachnida</taxon>
        <taxon>Araneae</taxon>
        <taxon>Araneomorphae</taxon>
        <taxon>Entelegynae</taxon>
        <taxon>Araneoidea</taxon>
        <taxon>Nephilidae</taxon>
        <taxon>Trichonephila</taxon>
    </lineage>
</organism>
<evidence type="ECO:0000313" key="1">
    <source>
        <dbReference type="EMBL" id="GFX95560.1"/>
    </source>
</evidence>
<keyword evidence="2" id="KW-1185">Reference proteome</keyword>
<dbReference type="EMBL" id="BMAU01021187">
    <property type="protein sequence ID" value="GFX95560.1"/>
    <property type="molecule type" value="Genomic_DNA"/>
</dbReference>
<comment type="caution">
    <text evidence="1">The sequence shown here is derived from an EMBL/GenBank/DDBJ whole genome shotgun (WGS) entry which is preliminary data.</text>
</comment>
<sequence>MQSHSHYIPDMLDWKEAIWLAKEVSDKLACAALNSESRIGKLPWASPDTSLIIVRTQLEVGFVAKHYTSSSNMIPT</sequence>
<accession>A0A8X6RJY2</accession>
<protein>
    <submittedName>
        <fullName evidence="1">Uncharacterized protein</fullName>
    </submittedName>
</protein>
<reference evidence="1" key="1">
    <citation type="submission" date="2020-08" db="EMBL/GenBank/DDBJ databases">
        <title>Multicomponent nature underlies the extraordinary mechanical properties of spider dragline silk.</title>
        <authorList>
            <person name="Kono N."/>
            <person name="Nakamura H."/>
            <person name="Mori M."/>
            <person name="Yoshida Y."/>
            <person name="Ohtoshi R."/>
            <person name="Malay A.D."/>
            <person name="Moran D.A.P."/>
            <person name="Tomita M."/>
            <person name="Numata K."/>
            <person name="Arakawa K."/>
        </authorList>
    </citation>
    <scope>NUCLEOTIDE SEQUENCE</scope>
</reference>